<dbReference type="EMBL" id="CP001661">
    <property type="protein sequence ID" value="ACT17712.1"/>
    <property type="molecule type" value="Genomic_DNA"/>
</dbReference>
<feature type="transmembrane region" description="Helical" evidence="1">
    <location>
        <begin position="266"/>
        <end position="283"/>
    </location>
</feature>
<reference evidence="2" key="1">
    <citation type="submission" date="2009-07" db="EMBL/GenBank/DDBJ databases">
        <title>Complete sequence of Geobacter sp. M21.</title>
        <authorList>
            <consortium name="US DOE Joint Genome Institute"/>
            <person name="Lucas S."/>
            <person name="Copeland A."/>
            <person name="Lapidus A."/>
            <person name="Glavina del Rio T."/>
            <person name="Dalin E."/>
            <person name="Tice H."/>
            <person name="Bruce D."/>
            <person name="Goodwin L."/>
            <person name="Pitluck S."/>
            <person name="Saunders E."/>
            <person name="Brettin T."/>
            <person name="Detter J.C."/>
            <person name="Han C."/>
            <person name="Larimer F."/>
            <person name="Land M."/>
            <person name="Hauser L."/>
            <person name="Kyrpides N."/>
            <person name="Ovchinnikova G."/>
            <person name="Lovley D."/>
        </authorList>
    </citation>
    <scope>NUCLEOTIDE SEQUENCE [LARGE SCALE GENOMIC DNA]</scope>
    <source>
        <strain evidence="2">M21</strain>
    </source>
</reference>
<dbReference type="STRING" id="443144.GM21_1657"/>
<proteinExistence type="predicted"/>
<feature type="transmembrane region" description="Helical" evidence="1">
    <location>
        <begin position="63"/>
        <end position="84"/>
    </location>
</feature>
<feature type="transmembrane region" description="Helical" evidence="1">
    <location>
        <begin position="382"/>
        <end position="402"/>
    </location>
</feature>
<keyword evidence="1" id="KW-0472">Membrane</keyword>
<feature type="transmembrane region" description="Helical" evidence="1">
    <location>
        <begin position="295"/>
        <end position="312"/>
    </location>
</feature>
<feature type="transmembrane region" description="Helical" evidence="1">
    <location>
        <begin position="38"/>
        <end position="57"/>
    </location>
</feature>
<evidence type="ECO:0008006" key="3">
    <source>
        <dbReference type="Google" id="ProtNLM"/>
    </source>
</evidence>
<name>C6E5V3_GEOSM</name>
<keyword evidence="1" id="KW-1133">Transmembrane helix</keyword>
<feature type="transmembrane region" description="Helical" evidence="1">
    <location>
        <begin position="175"/>
        <end position="193"/>
    </location>
</feature>
<dbReference type="KEGG" id="gem:GM21_1657"/>
<dbReference type="AlphaFoldDB" id="C6E5V3"/>
<keyword evidence="1" id="KW-0812">Transmembrane</keyword>
<evidence type="ECO:0000256" key="1">
    <source>
        <dbReference type="SAM" id="Phobius"/>
    </source>
</evidence>
<gene>
    <name evidence="2" type="ordered locus">GM21_1657</name>
</gene>
<feature type="transmembrane region" description="Helical" evidence="1">
    <location>
        <begin position="350"/>
        <end position="370"/>
    </location>
</feature>
<dbReference type="HOGENOM" id="CLU_603771_0_0_7"/>
<feature type="transmembrane region" description="Helical" evidence="1">
    <location>
        <begin position="91"/>
        <end position="110"/>
    </location>
</feature>
<feature type="transmembrane region" description="Helical" evidence="1">
    <location>
        <begin position="200"/>
        <end position="217"/>
    </location>
</feature>
<feature type="transmembrane region" description="Helical" evidence="1">
    <location>
        <begin position="6"/>
        <end position="26"/>
    </location>
</feature>
<evidence type="ECO:0000313" key="2">
    <source>
        <dbReference type="EMBL" id="ACT17712.1"/>
    </source>
</evidence>
<organism evidence="2">
    <name type="scientific">Geobacter sp. (strain M21)</name>
    <dbReference type="NCBI Taxonomy" id="443144"/>
    <lineage>
        <taxon>Bacteria</taxon>
        <taxon>Pseudomonadati</taxon>
        <taxon>Thermodesulfobacteriota</taxon>
        <taxon>Desulfuromonadia</taxon>
        <taxon>Geobacterales</taxon>
        <taxon>Geobacteraceae</taxon>
        <taxon>Geobacter</taxon>
    </lineage>
</organism>
<accession>C6E5V3</accession>
<protein>
    <recommendedName>
        <fullName evidence="3">Glycosyltransferase RgtA/B/C/D-like domain-containing protein</fullName>
    </recommendedName>
</protein>
<sequence length="453" mass="50079">MPVAVSLMLPYLFGLGGLLLLVSGGLENRKLAGSNHSAMQGLAACLVFGVLINHFLVLLLSELVLSLLVGCTLSMVTLVTLIVIKRTSLFRVSWLLPSLLLYVACLYLVTSGPVTGWDARSIWFLHGKMIFYNGSVDAGGDWTLPSIVFSHTDYPQLVPILAAQVASVAGYWNEYLPKLSLVALLLPAILLLLSTLGRNWRHIVFLLLPILFTGPWLNNGYMDGYLALYAGFGCFFLGKWLDEGKQLDLATGLLSAGVVLHLKNEGLLYVLILSALFCLFLLYKRMRLVSLNGRWREGGVIVSIVISGWILWERKKHLFQLKNDLQLGPESIERVLHRLSEGSLTVILKYLYVVDNINLSLGIFLLSLVYKTWKKERPGMGVLLCGFVAVIYFAGIVTIYLATPFDLESFHLPTGDRTMLPVHIMLLAASYSLFVPCEAKAEASSDGSTPQLR</sequence>
<feature type="transmembrane region" description="Helical" evidence="1">
    <location>
        <begin position="422"/>
        <end position="439"/>
    </location>
</feature>